<dbReference type="PANTHER" id="PTHR34203:SF15">
    <property type="entry name" value="SLL1173 PROTEIN"/>
    <property type="match status" value="1"/>
</dbReference>
<proteinExistence type="predicted"/>
<dbReference type="InterPro" id="IPR029063">
    <property type="entry name" value="SAM-dependent_MTases_sf"/>
</dbReference>
<evidence type="ECO:0000313" key="2">
    <source>
        <dbReference type="EMBL" id="KKM17858.1"/>
    </source>
</evidence>
<dbReference type="InterPro" id="IPR006342">
    <property type="entry name" value="FkbM_mtfrase"/>
</dbReference>
<protein>
    <recommendedName>
        <fullName evidence="1">Methyltransferase FkbM domain-containing protein</fullName>
    </recommendedName>
</protein>
<dbReference type="Pfam" id="PF05050">
    <property type="entry name" value="Methyltransf_21"/>
    <property type="match status" value="1"/>
</dbReference>
<feature type="domain" description="Methyltransferase FkbM" evidence="1">
    <location>
        <begin position="54"/>
        <end position="190"/>
    </location>
</feature>
<dbReference type="InterPro" id="IPR052514">
    <property type="entry name" value="SAM-dependent_MTase"/>
</dbReference>
<dbReference type="Gene3D" id="3.40.50.150">
    <property type="entry name" value="Vaccinia Virus protein VP39"/>
    <property type="match status" value="1"/>
</dbReference>
<dbReference type="SUPFAM" id="SSF53335">
    <property type="entry name" value="S-adenosyl-L-methionine-dependent methyltransferases"/>
    <property type="match status" value="1"/>
</dbReference>
<evidence type="ECO:0000259" key="1">
    <source>
        <dbReference type="Pfam" id="PF05050"/>
    </source>
</evidence>
<comment type="caution">
    <text evidence="2">The sequence shown here is derived from an EMBL/GenBank/DDBJ whole genome shotgun (WGS) entry which is preliminary data.</text>
</comment>
<dbReference type="NCBIfam" id="TIGR01444">
    <property type="entry name" value="fkbM_fam"/>
    <property type="match status" value="1"/>
</dbReference>
<organism evidence="2">
    <name type="scientific">marine sediment metagenome</name>
    <dbReference type="NCBI Taxonomy" id="412755"/>
    <lineage>
        <taxon>unclassified sequences</taxon>
        <taxon>metagenomes</taxon>
        <taxon>ecological metagenomes</taxon>
    </lineage>
</organism>
<reference evidence="2" key="1">
    <citation type="journal article" date="2015" name="Nature">
        <title>Complex archaea that bridge the gap between prokaryotes and eukaryotes.</title>
        <authorList>
            <person name="Spang A."/>
            <person name="Saw J.H."/>
            <person name="Jorgensen S.L."/>
            <person name="Zaremba-Niedzwiedzka K."/>
            <person name="Martijn J."/>
            <person name="Lind A.E."/>
            <person name="van Eijk R."/>
            <person name="Schleper C."/>
            <person name="Guy L."/>
            <person name="Ettema T.J."/>
        </authorList>
    </citation>
    <scope>NUCLEOTIDE SEQUENCE</scope>
</reference>
<dbReference type="EMBL" id="LAZR01014355">
    <property type="protein sequence ID" value="KKM17858.1"/>
    <property type="molecule type" value="Genomic_DNA"/>
</dbReference>
<gene>
    <name evidence="2" type="ORF">LCGC14_1671550</name>
</gene>
<dbReference type="AlphaFoldDB" id="A0A0F9K6Z3"/>
<sequence length="213" mass="24212">MSPQYTLHYEGSSYAIAAPHGDHISKWFEVASFYELDLLNAVRDLRLRGDQYLDIGAHVGNHSIFFRRVLGGRVYAFEPNFSTFQSLRLNAEDHGFVAYNVAIHDKYSAVTVREKDPANIGMSHVVEGGEVMARTIDSFDFDDVALLKIDTEGCEGAVLRSARKTIKKWRPAIIAEAHDDEDRRKIEHELEPLGYKVRGCYAMTPTYIWTVQQ</sequence>
<accession>A0A0F9K6Z3</accession>
<name>A0A0F9K6Z3_9ZZZZ</name>
<dbReference type="PANTHER" id="PTHR34203">
    <property type="entry name" value="METHYLTRANSFERASE, FKBM FAMILY PROTEIN"/>
    <property type="match status" value="1"/>
</dbReference>